<evidence type="ECO:0000313" key="2">
    <source>
        <dbReference type="EMBL" id="WNZ26894.1"/>
    </source>
</evidence>
<protein>
    <submittedName>
        <fullName evidence="2">Uncharacterized protein</fullName>
    </submittedName>
</protein>
<dbReference type="AlphaFoldDB" id="A0AA97AJQ4"/>
<feature type="coiled-coil region" evidence="1">
    <location>
        <begin position="113"/>
        <end position="140"/>
    </location>
</feature>
<sequence>MSQCSSILPGLPNTKAFNDLRFQIKALRSELMNLGQEVEELARRRFCTPEDFLSLRYQLSSISAGLEHVVSFHYAELLRLIAQLFNEQALLAESERLSQVEIDWDVRDASACLDRLHKNLQQLATTLQVARNELQQLAQHPDPESQGVKPLAPRLARLTEMLVNQGLLACQTLLGQAVQFHRDADPVAAAAEDYWAIVDTPLREEHHPAALQLAYCPYCGAKLTSEDRSFDGSYCENCRTRWIQTD</sequence>
<name>A0AA97AJQ4_9CYAN</name>
<feature type="coiled-coil region" evidence="1">
    <location>
        <begin position="17"/>
        <end position="44"/>
    </location>
</feature>
<reference evidence="2" key="1">
    <citation type="submission" date="2020-05" db="EMBL/GenBank/DDBJ databases">
        <authorList>
            <person name="Zhu T."/>
            <person name="Keshari N."/>
            <person name="Lu X."/>
        </authorList>
    </citation>
    <scope>NUCLEOTIDE SEQUENCE</scope>
    <source>
        <strain evidence="2">NK1-12</strain>
    </source>
</reference>
<keyword evidence="1" id="KW-0175">Coiled coil</keyword>
<dbReference type="EMBL" id="CP053587">
    <property type="protein sequence ID" value="WNZ27892.1"/>
    <property type="molecule type" value="Genomic_DNA"/>
</dbReference>
<accession>A0AA97AJQ4</accession>
<dbReference type="EMBL" id="CP053587">
    <property type="protein sequence ID" value="WNZ26894.1"/>
    <property type="molecule type" value="Genomic_DNA"/>
</dbReference>
<dbReference type="RefSeq" id="WP_316436415.1">
    <property type="nucleotide sequence ID" value="NZ_CP053587.1"/>
</dbReference>
<evidence type="ECO:0000256" key="1">
    <source>
        <dbReference type="SAM" id="Coils"/>
    </source>
</evidence>
<evidence type="ECO:0000313" key="3">
    <source>
        <dbReference type="EMBL" id="WNZ27892.1"/>
    </source>
</evidence>
<gene>
    <name evidence="2" type="ORF">HJG54_28625</name>
    <name evidence="3" type="ORF">HJG54_34270</name>
</gene>
<organism evidence="2">
    <name type="scientific">Leptolyngbya sp. NK1-12</name>
    <dbReference type="NCBI Taxonomy" id="2547451"/>
    <lineage>
        <taxon>Bacteria</taxon>
        <taxon>Bacillati</taxon>
        <taxon>Cyanobacteriota</taxon>
        <taxon>Cyanophyceae</taxon>
        <taxon>Leptolyngbyales</taxon>
        <taxon>Leptolyngbyaceae</taxon>
        <taxon>Leptolyngbya group</taxon>
        <taxon>Leptolyngbya</taxon>
    </lineage>
</organism>
<proteinExistence type="predicted"/>